<proteinExistence type="predicted"/>
<keyword evidence="8" id="KW-1185">Reference proteome</keyword>
<dbReference type="PANTHER" id="PTHR39210:SF1">
    <property type="entry name" value="HEPARIN-SULFATE LYASE"/>
    <property type="match status" value="1"/>
</dbReference>
<name>A0A8J3DB40_9BACT</name>
<evidence type="ECO:0000259" key="6">
    <source>
        <dbReference type="Pfam" id="PF16332"/>
    </source>
</evidence>
<keyword evidence="4 7" id="KW-0456">Lyase</keyword>
<gene>
    <name evidence="7" type="ORF">GCM10007047_12160</name>
</gene>
<dbReference type="AlphaFoldDB" id="A0A8J3DB40"/>
<dbReference type="PANTHER" id="PTHR39210">
    <property type="entry name" value="HEPARIN-SULFATE LYASE"/>
    <property type="match status" value="1"/>
</dbReference>
<dbReference type="Pfam" id="PF16332">
    <property type="entry name" value="DUF4962"/>
    <property type="match status" value="1"/>
</dbReference>
<sequence length="699" mass="78741">MLNRFSIKQQLSTTLTSIVLFSSFAYGQGEWTRPDRLPEIPTTAPRTWILANQQAAFSEYCTTGEGTDFYTRIKEGFDEKYLSFPFPDEPKSFGDSDPKARTSAKIDAWRKAQDTCNEVAGIASTATIIWRVNGEQTYLDKAREFLVKLCDWDPEGTTGIEYNDETNFRLLRLAPEVYDQIRDELTAEEKAKVLAMFQRRGTTSFDHILRKRTGLLKRNSLEVEPSSHPVRFMPMLGMMGLALWDDLPEAKDWFAFAYGFYENQFSPWGGDDGGWAEGIAYWRGVIEHASFQDALLLIDAPEAYAQPFWKNTFYFPVYFLTPWRSTAFGDTPVAGAIGIEPGIRDIITHAARVHQDGYLRAYADLYEDPHALPEDELEFRLWRKYPTPVEYLLRDFLVADRPLPAANPLSDLPQSIYLKSIGWAAIHTDLGNPQNDIFLQIKSSPYGSFSHSHADQNAFILNAFGEGLAINSGYREFHRSPHHNGHTRQTLSKNAVLIGGEGQTAQDATAIGQITRFVSNERATWVQGDATQAYQANPKLKDVELAQRDVIMLQSGLVIIRDEIRSLRPESVQWLIHSNQQPDKTDDGELAISQNDANLLVDLVAVDNELVIEVSDVFAVPVDPKYLRKGYDPQFHLIAATETPTCNTVIYAVLQPSQGKDPAKARIQSASSQQVEIIQTNGQTLKIDFSKESPEISQT</sequence>
<dbReference type="EMBL" id="BMXG01000006">
    <property type="protein sequence ID" value="GHB97824.1"/>
    <property type="molecule type" value="Genomic_DNA"/>
</dbReference>
<protein>
    <submittedName>
        <fullName evidence="7">Oligo alginate lyase</fullName>
    </submittedName>
</protein>
<dbReference type="GO" id="GO:0042597">
    <property type="term" value="C:periplasmic space"/>
    <property type="evidence" value="ECO:0007669"/>
    <property type="project" value="UniProtKB-SubCell"/>
</dbReference>
<evidence type="ECO:0000256" key="1">
    <source>
        <dbReference type="ARBA" id="ARBA00004418"/>
    </source>
</evidence>
<evidence type="ECO:0000259" key="5">
    <source>
        <dbReference type="Pfam" id="PF07940"/>
    </source>
</evidence>
<dbReference type="InterPro" id="IPR032518">
    <property type="entry name" value="HepII_N"/>
</dbReference>
<keyword evidence="2" id="KW-0732">Signal</keyword>
<dbReference type="InterPro" id="IPR008929">
    <property type="entry name" value="Chondroitin_lyas"/>
</dbReference>
<keyword evidence="3" id="KW-0574">Periplasm</keyword>
<dbReference type="Pfam" id="PF07940">
    <property type="entry name" value="Hepar_II_III_C"/>
    <property type="match status" value="1"/>
</dbReference>
<evidence type="ECO:0000256" key="4">
    <source>
        <dbReference type="ARBA" id="ARBA00023239"/>
    </source>
</evidence>
<dbReference type="RefSeq" id="WP_189512974.1">
    <property type="nucleotide sequence ID" value="NZ_BMXG01000006.1"/>
</dbReference>
<comment type="subcellular location">
    <subcellularLocation>
        <location evidence="1">Periplasm</location>
    </subcellularLocation>
</comment>
<evidence type="ECO:0000256" key="3">
    <source>
        <dbReference type="ARBA" id="ARBA00022764"/>
    </source>
</evidence>
<accession>A0A8J3DB40</accession>
<reference evidence="7" key="1">
    <citation type="journal article" date="2014" name="Int. J. Syst. Evol. Microbiol.">
        <title>Complete genome sequence of Corynebacterium casei LMG S-19264T (=DSM 44701T), isolated from a smear-ripened cheese.</title>
        <authorList>
            <consortium name="US DOE Joint Genome Institute (JGI-PGF)"/>
            <person name="Walter F."/>
            <person name="Albersmeier A."/>
            <person name="Kalinowski J."/>
            <person name="Ruckert C."/>
        </authorList>
    </citation>
    <scope>NUCLEOTIDE SEQUENCE</scope>
    <source>
        <strain evidence="7">KCTC 12870</strain>
    </source>
</reference>
<organism evidence="7 8">
    <name type="scientific">Cerasicoccus arenae</name>
    <dbReference type="NCBI Taxonomy" id="424488"/>
    <lineage>
        <taxon>Bacteria</taxon>
        <taxon>Pseudomonadati</taxon>
        <taxon>Verrucomicrobiota</taxon>
        <taxon>Opitutia</taxon>
        <taxon>Puniceicoccales</taxon>
        <taxon>Cerasicoccaceae</taxon>
        <taxon>Cerasicoccus</taxon>
    </lineage>
</organism>
<evidence type="ECO:0000313" key="7">
    <source>
        <dbReference type="EMBL" id="GHB97824.1"/>
    </source>
</evidence>
<dbReference type="Gene3D" id="2.70.98.70">
    <property type="match status" value="1"/>
</dbReference>
<dbReference type="GO" id="GO:0016829">
    <property type="term" value="F:lyase activity"/>
    <property type="evidence" value="ECO:0007669"/>
    <property type="project" value="UniProtKB-KW"/>
</dbReference>
<comment type="caution">
    <text evidence="7">The sequence shown here is derived from an EMBL/GenBank/DDBJ whole genome shotgun (WGS) entry which is preliminary data.</text>
</comment>
<feature type="domain" description="Heparinase II N-terminal" evidence="6">
    <location>
        <begin position="39"/>
        <end position="330"/>
    </location>
</feature>
<dbReference type="Proteomes" id="UP000642829">
    <property type="component" value="Unassembled WGS sequence"/>
</dbReference>
<dbReference type="Gene3D" id="1.50.10.100">
    <property type="entry name" value="Chondroitin AC/alginate lyase"/>
    <property type="match status" value="1"/>
</dbReference>
<dbReference type="SUPFAM" id="SSF48230">
    <property type="entry name" value="Chondroitin AC/alginate lyase"/>
    <property type="match status" value="1"/>
</dbReference>
<evidence type="ECO:0000313" key="8">
    <source>
        <dbReference type="Proteomes" id="UP000642829"/>
    </source>
</evidence>
<evidence type="ECO:0000256" key="2">
    <source>
        <dbReference type="ARBA" id="ARBA00022729"/>
    </source>
</evidence>
<feature type="domain" description="Heparinase II/III-like C-terminal" evidence="5">
    <location>
        <begin position="414"/>
        <end position="597"/>
    </location>
</feature>
<reference evidence="7" key="2">
    <citation type="submission" date="2020-09" db="EMBL/GenBank/DDBJ databases">
        <authorList>
            <person name="Sun Q."/>
            <person name="Kim S."/>
        </authorList>
    </citation>
    <scope>NUCLEOTIDE SEQUENCE</scope>
    <source>
        <strain evidence="7">KCTC 12870</strain>
    </source>
</reference>
<dbReference type="InterPro" id="IPR012480">
    <property type="entry name" value="Hepar_II_III_C"/>
</dbReference>